<evidence type="ECO:0000259" key="2">
    <source>
        <dbReference type="Pfam" id="PF17676"/>
    </source>
</evidence>
<dbReference type="Proteomes" id="UP000698028">
    <property type="component" value="Unassembled WGS sequence"/>
</dbReference>
<feature type="domain" description="LD-carboxypeptidase C-terminal" evidence="2">
    <location>
        <begin position="163"/>
        <end position="266"/>
    </location>
</feature>
<sequence length="268" mass="28767">MKIAVVAPSCPLDPKAVEIAEARAAAMGAELAIHPQCFLEAGHFAGSDEQRLAALTEVMNDESVEAVWFARGGYGSNRIAAAAARAVSPAAKAKTYMGYSDAGFLLAAFHKAGLDVAHGPMVQDGLREGGEAALDRALGWLVKRSEEALEPGLKYDLPAFAFNLAVLSNLVGTEIEPDFTGRELLIEEVSEYEYAIDRQMYHVTGQASVRGAAQIRMGRMSDILENDRPFGNDPDAIVRHWCEVSGIRHGGSADIGHDSANRVVPFTR</sequence>
<protein>
    <submittedName>
        <fullName evidence="3">LD-carboxypeptidase</fullName>
    </submittedName>
</protein>
<dbReference type="InterPro" id="IPR003507">
    <property type="entry name" value="S66_fam"/>
</dbReference>
<evidence type="ECO:0000313" key="4">
    <source>
        <dbReference type="Proteomes" id="UP000698028"/>
    </source>
</evidence>
<feature type="domain" description="LD-carboxypeptidase N-terminal" evidence="1">
    <location>
        <begin position="3"/>
        <end position="119"/>
    </location>
</feature>
<dbReference type="InterPro" id="IPR040449">
    <property type="entry name" value="Peptidase_S66_N"/>
</dbReference>
<dbReference type="PANTHER" id="PTHR30237">
    <property type="entry name" value="MURAMOYLTETRAPEPTIDE CARBOXYPEPTIDASE"/>
    <property type="match status" value="1"/>
</dbReference>
<reference evidence="3 4" key="1">
    <citation type="submission" date="2021-07" db="EMBL/GenBank/DDBJ databases">
        <title>The draft genome sequence of Sphingomicrobium sp. B8.</title>
        <authorList>
            <person name="Mu L."/>
        </authorList>
    </citation>
    <scope>NUCLEOTIDE SEQUENCE [LARGE SCALE GENOMIC DNA]</scope>
    <source>
        <strain evidence="3 4">B8</strain>
    </source>
</reference>
<accession>A0ABS6V509</accession>
<organism evidence="3 4">
    <name type="scientific">Sphingomicrobium clamense</name>
    <dbReference type="NCBI Taxonomy" id="2851013"/>
    <lineage>
        <taxon>Bacteria</taxon>
        <taxon>Pseudomonadati</taxon>
        <taxon>Pseudomonadota</taxon>
        <taxon>Alphaproteobacteria</taxon>
        <taxon>Sphingomonadales</taxon>
        <taxon>Sphingomonadaceae</taxon>
        <taxon>Sphingomicrobium</taxon>
    </lineage>
</organism>
<name>A0ABS6V509_9SPHN</name>
<comment type="caution">
    <text evidence="3">The sequence shown here is derived from an EMBL/GenBank/DDBJ whole genome shotgun (WGS) entry which is preliminary data.</text>
</comment>
<dbReference type="Pfam" id="PF02016">
    <property type="entry name" value="Peptidase_S66"/>
    <property type="match status" value="1"/>
</dbReference>
<dbReference type="EMBL" id="JAHVAH010000001">
    <property type="protein sequence ID" value="MBW0144645.1"/>
    <property type="molecule type" value="Genomic_DNA"/>
</dbReference>
<evidence type="ECO:0000259" key="1">
    <source>
        <dbReference type="Pfam" id="PF02016"/>
    </source>
</evidence>
<evidence type="ECO:0000313" key="3">
    <source>
        <dbReference type="EMBL" id="MBW0144645.1"/>
    </source>
</evidence>
<dbReference type="InterPro" id="IPR040921">
    <property type="entry name" value="Peptidase_S66C"/>
</dbReference>
<proteinExistence type="predicted"/>
<dbReference type="CDD" id="cd07025">
    <property type="entry name" value="Peptidase_S66"/>
    <property type="match status" value="1"/>
</dbReference>
<dbReference type="PANTHER" id="PTHR30237:SF2">
    <property type="entry name" value="MUREIN TETRAPEPTIDE CARBOXYPEPTIDASE"/>
    <property type="match status" value="1"/>
</dbReference>
<gene>
    <name evidence="3" type="ORF">KTQ36_04970</name>
</gene>
<dbReference type="RefSeq" id="WP_218632615.1">
    <property type="nucleotide sequence ID" value="NZ_JAHVAH010000001.1"/>
</dbReference>
<keyword evidence="4" id="KW-1185">Reference proteome</keyword>
<dbReference type="Pfam" id="PF17676">
    <property type="entry name" value="Peptidase_S66C"/>
    <property type="match status" value="1"/>
</dbReference>